<dbReference type="Pfam" id="PF07722">
    <property type="entry name" value="Peptidase_C26"/>
    <property type="match status" value="1"/>
</dbReference>
<protein>
    <submittedName>
        <fullName evidence="1">Gamma-glutamyl-gamma-aminobutyrate hydrolase family protein</fullName>
    </submittedName>
</protein>
<proteinExistence type="predicted"/>
<sequence length="236" mass="26355">MKPIIGMTMSRENEKEQILGKGYSDAIIEAGGVPLLIPYTTEDEVIIEMSRALDGLLLSGGGDIDPTLFDEEPLPGLGRIDPDRDEMEIALIEHFISQDKPILGICRGCQILNIALGGGMYQDLPSQKQNLLQHTQRAPRHHASHTITIEENTILHQIYRKTVTKVNSFHHQAVREVLPPLRVSAMARDGVIEAFESESHRFVVAVQWHPEEMVKTDSDTPRLFAAFVEACKEQQG</sequence>
<dbReference type="PANTHER" id="PTHR43235:SF1">
    <property type="entry name" value="GLUTAMINE AMIDOTRANSFERASE PB2B2.05-RELATED"/>
    <property type="match status" value="1"/>
</dbReference>
<organism evidence="1 2">
    <name type="scientific">Laceyella putida</name>
    <dbReference type="NCBI Taxonomy" id="110101"/>
    <lineage>
        <taxon>Bacteria</taxon>
        <taxon>Bacillati</taxon>
        <taxon>Bacillota</taxon>
        <taxon>Bacilli</taxon>
        <taxon>Bacillales</taxon>
        <taxon>Thermoactinomycetaceae</taxon>
        <taxon>Laceyella</taxon>
    </lineage>
</organism>
<dbReference type="Gene3D" id="3.40.50.880">
    <property type="match status" value="1"/>
</dbReference>
<dbReference type="InterPro" id="IPR011697">
    <property type="entry name" value="Peptidase_C26"/>
</dbReference>
<dbReference type="PROSITE" id="PS51273">
    <property type="entry name" value="GATASE_TYPE_1"/>
    <property type="match status" value="1"/>
</dbReference>
<gene>
    <name evidence="1" type="ORF">ACFQNG_14310</name>
</gene>
<comment type="caution">
    <text evidence="1">The sequence shown here is derived from an EMBL/GenBank/DDBJ whole genome shotgun (WGS) entry which is preliminary data.</text>
</comment>
<dbReference type="Proteomes" id="UP001596500">
    <property type="component" value="Unassembled WGS sequence"/>
</dbReference>
<dbReference type="RefSeq" id="WP_379866029.1">
    <property type="nucleotide sequence ID" value="NZ_JBHTBW010000047.1"/>
</dbReference>
<dbReference type="GO" id="GO:0016787">
    <property type="term" value="F:hydrolase activity"/>
    <property type="evidence" value="ECO:0007669"/>
    <property type="project" value="UniProtKB-KW"/>
</dbReference>
<reference evidence="2" key="1">
    <citation type="journal article" date="2019" name="Int. J. Syst. Evol. Microbiol.">
        <title>The Global Catalogue of Microorganisms (GCM) 10K type strain sequencing project: providing services to taxonomists for standard genome sequencing and annotation.</title>
        <authorList>
            <consortium name="The Broad Institute Genomics Platform"/>
            <consortium name="The Broad Institute Genome Sequencing Center for Infectious Disease"/>
            <person name="Wu L."/>
            <person name="Ma J."/>
        </authorList>
    </citation>
    <scope>NUCLEOTIDE SEQUENCE [LARGE SCALE GENOMIC DNA]</scope>
    <source>
        <strain evidence="2">CGMCC 1.12942</strain>
    </source>
</reference>
<dbReference type="SUPFAM" id="SSF52317">
    <property type="entry name" value="Class I glutamine amidotransferase-like"/>
    <property type="match status" value="1"/>
</dbReference>
<accession>A0ABW2RMP2</accession>
<dbReference type="InterPro" id="IPR029062">
    <property type="entry name" value="Class_I_gatase-like"/>
</dbReference>
<evidence type="ECO:0000313" key="1">
    <source>
        <dbReference type="EMBL" id="MFC7442261.1"/>
    </source>
</evidence>
<dbReference type="InterPro" id="IPR044668">
    <property type="entry name" value="PuuD-like"/>
</dbReference>
<dbReference type="PANTHER" id="PTHR43235">
    <property type="entry name" value="GLUTAMINE AMIDOTRANSFERASE PB2B2.05-RELATED"/>
    <property type="match status" value="1"/>
</dbReference>
<keyword evidence="2" id="KW-1185">Reference proteome</keyword>
<dbReference type="CDD" id="cd01745">
    <property type="entry name" value="GATase1_2"/>
    <property type="match status" value="1"/>
</dbReference>
<evidence type="ECO:0000313" key="2">
    <source>
        <dbReference type="Proteomes" id="UP001596500"/>
    </source>
</evidence>
<keyword evidence="1" id="KW-0378">Hydrolase</keyword>
<name>A0ABW2RMP2_9BACL</name>
<dbReference type="EMBL" id="JBHTBW010000047">
    <property type="protein sequence ID" value="MFC7442261.1"/>
    <property type="molecule type" value="Genomic_DNA"/>
</dbReference>